<proteinExistence type="predicted"/>
<dbReference type="InterPro" id="IPR004027">
    <property type="entry name" value="SEC_C_motif"/>
</dbReference>
<reference evidence="1 2" key="1">
    <citation type="submission" date="2018-08" db="EMBL/GenBank/DDBJ databases">
        <title>Genomic taxonomy of the Vibrionaceae family.</title>
        <authorList>
            <person name="Gomez-Gil B."/>
            <person name="Tanaka M."/>
            <person name="Sawabe T."/>
            <person name="Enciso-Ibarra K."/>
        </authorList>
    </citation>
    <scope>NUCLEOTIDE SEQUENCE [LARGE SCALE GENOMIC DNA]</scope>
    <source>
        <strain evidence="1 2">CAIM 1831</strain>
    </source>
</reference>
<sequence>MQYTLIEKGEVQFEESSLFMEGAVLAANLTTKPLAPETWLESLLGEGYKAIQPLVELQIHKQHNYILRNEYSILALTESNAEQLADFAEGFMSVWPMIEEQWQDVALNDGLERMLQALLTTMMLAIDEEQTQQYMREAGIDTPPAFSDFVEQFDLMINEVALGADELMVGKKSKSLNPFKGVGRNDPCPCESGKKFKQCCGNTNSDN</sequence>
<dbReference type="EMBL" id="CP032093">
    <property type="protein sequence ID" value="AXY01469.1"/>
    <property type="molecule type" value="Genomic_DNA"/>
</dbReference>
<evidence type="ECO:0000313" key="1">
    <source>
        <dbReference type="EMBL" id="AXY01469.1"/>
    </source>
</evidence>
<organism evidence="1 2">
    <name type="scientific">Vibrio alfacsensis</name>
    <dbReference type="NCBI Taxonomy" id="1074311"/>
    <lineage>
        <taxon>Bacteria</taxon>
        <taxon>Pseudomonadati</taxon>
        <taxon>Pseudomonadota</taxon>
        <taxon>Gammaproteobacteria</taxon>
        <taxon>Vibrionales</taxon>
        <taxon>Vibrionaceae</taxon>
        <taxon>Vibrio</taxon>
    </lineage>
</organism>
<name>A0ABN5PE54_9VIBR</name>
<evidence type="ECO:0000313" key="2">
    <source>
        <dbReference type="Proteomes" id="UP000262832"/>
    </source>
</evidence>
<protein>
    <submittedName>
        <fullName evidence="1">Prepilin peptidase</fullName>
    </submittedName>
</protein>
<gene>
    <name evidence="1" type="ORF">D1115_10135</name>
</gene>
<dbReference type="Gene3D" id="3.10.450.50">
    <property type="match status" value="1"/>
</dbReference>
<dbReference type="RefSeq" id="WP_128811233.1">
    <property type="nucleotide sequence ID" value="NZ_CP032093.1"/>
</dbReference>
<dbReference type="SUPFAM" id="SSF103642">
    <property type="entry name" value="Sec-C motif"/>
    <property type="match status" value="1"/>
</dbReference>
<dbReference type="Pfam" id="PF02810">
    <property type="entry name" value="SEC-C"/>
    <property type="match status" value="1"/>
</dbReference>
<dbReference type="Proteomes" id="UP000262832">
    <property type="component" value="Chromosome I"/>
</dbReference>
<accession>A0ABN5PE54</accession>
<keyword evidence="2" id="KW-1185">Reference proteome</keyword>